<dbReference type="SUPFAM" id="SSF52540">
    <property type="entry name" value="P-loop containing nucleoside triphosphate hydrolases"/>
    <property type="match status" value="1"/>
</dbReference>
<dbReference type="InterPro" id="IPR045006">
    <property type="entry name" value="CHLI-like"/>
</dbReference>
<dbReference type="InterPro" id="IPR027417">
    <property type="entry name" value="P-loop_NTPase"/>
</dbReference>
<evidence type="ECO:0000313" key="5">
    <source>
        <dbReference type="EMBL" id="GAA0228405.1"/>
    </source>
</evidence>
<dbReference type="InterPro" id="IPR001208">
    <property type="entry name" value="MCM_dom"/>
</dbReference>
<dbReference type="Gene3D" id="3.30.230.10">
    <property type="match status" value="1"/>
</dbReference>
<dbReference type="InterPro" id="IPR014721">
    <property type="entry name" value="Ribsml_uS5_D2-typ_fold_subgr"/>
</dbReference>
<keyword evidence="3" id="KW-0067">ATP-binding</keyword>
<comment type="similarity">
    <text evidence="1">Belongs to the Mg-chelatase subunits D/I family. ComM subfamily.</text>
</comment>
<dbReference type="EMBL" id="BAAAFN010000011">
    <property type="protein sequence ID" value="GAA0228405.1"/>
    <property type="molecule type" value="Genomic_DNA"/>
</dbReference>
<dbReference type="Gene3D" id="3.40.50.300">
    <property type="entry name" value="P-loop containing nucleotide triphosphate hydrolases"/>
    <property type="match status" value="1"/>
</dbReference>
<dbReference type="Pfam" id="PF13541">
    <property type="entry name" value="ChlI"/>
    <property type="match status" value="1"/>
</dbReference>
<keyword evidence="6" id="KW-1185">Reference proteome</keyword>
<dbReference type="PANTHER" id="PTHR32039">
    <property type="entry name" value="MAGNESIUM-CHELATASE SUBUNIT CHLI"/>
    <property type="match status" value="1"/>
</dbReference>
<accession>A0ABN0TRL3</accession>
<dbReference type="NCBIfam" id="TIGR00368">
    <property type="entry name" value="YifB family Mg chelatase-like AAA ATPase"/>
    <property type="match status" value="1"/>
</dbReference>
<reference evidence="5 6" key="1">
    <citation type="journal article" date="2019" name="Int. J. Syst. Evol. Microbiol.">
        <title>The Global Catalogue of Microorganisms (GCM) 10K type strain sequencing project: providing services to taxonomists for standard genome sequencing and annotation.</title>
        <authorList>
            <consortium name="The Broad Institute Genomics Platform"/>
            <consortium name="The Broad Institute Genome Sequencing Center for Infectious Disease"/>
            <person name="Wu L."/>
            <person name="Ma J."/>
        </authorList>
    </citation>
    <scope>NUCLEOTIDE SEQUENCE [LARGE SCALE GENOMIC DNA]</scope>
    <source>
        <strain evidence="5 6">JCM 16240</strain>
    </source>
</reference>
<dbReference type="Pfam" id="PF13335">
    <property type="entry name" value="Mg_chelatase_C"/>
    <property type="match status" value="1"/>
</dbReference>
<dbReference type="SUPFAM" id="SSF54211">
    <property type="entry name" value="Ribosomal protein S5 domain 2-like"/>
    <property type="match status" value="1"/>
</dbReference>
<dbReference type="InterPro" id="IPR003593">
    <property type="entry name" value="AAA+_ATPase"/>
</dbReference>
<dbReference type="SMART" id="SM00382">
    <property type="entry name" value="AAA"/>
    <property type="match status" value="1"/>
</dbReference>
<dbReference type="PROSITE" id="PS50051">
    <property type="entry name" value="MCM_2"/>
    <property type="match status" value="1"/>
</dbReference>
<dbReference type="InterPro" id="IPR020568">
    <property type="entry name" value="Ribosomal_Su5_D2-typ_SF"/>
</dbReference>
<dbReference type="PRINTS" id="PR01657">
    <property type="entry name" value="MCMFAMILY"/>
</dbReference>
<dbReference type="InterPro" id="IPR025158">
    <property type="entry name" value="Mg_chelat-rel_C"/>
</dbReference>
<feature type="domain" description="MCM C-terminal AAA(+) ATPase" evidence="4">
    <location>
        <begin position="295"/>
        <end position="392"/>
    </location>
</feature>
<proteinExistence type="inferred from homology"/>
<evidence type="ECO:0000313" key="6">
    <source>
        <dbReference type="Proteomes" id="UP001501176"/>
    </source>
</evidence>
<comment type="caution">
    <text evidence="5">The sequence shown here is derived from an EMBL/GenBank/DDBJ whole genome shotgun (WGS) entry which is preliminary data.</text>
</comment>
<evidence type="ECO:0000259" key="4">
    <source>
        <dbReference type="PROSITE" id="PS50051"/>
    </source>
</evidence>
<dbReference type="RefSeq" id="WP_325123970.1">
    <property type="nucleotide sequence ID" value="NZ_BAAAFN010000011.1"/>
</dbReference>
<dbReference type="PANTHER" id="PTHR32039:SF7">
    <property type="entry name" value="COMPETENCE PROTEIN COMM"/>
    <property type="match status" value="1"/>
</dbReference>
<evidence type="ECO:0000256" key="2">
    <source>
        <dbReference type="ARBA" id="ARBA00022741"/>
    </source>
</evidence>
<evidence type="ECO:0000256" key="1">
    <source>
        <dbReference type="ARBA" id="ARBA00006354"/>
    </source>
</evidence>
<dbReference type="InterPro" id="IPR004482">
    <property type="entry name" value="Mg_chelat-rel"/>
</dbReference>
<protein>
    <submittedName>
        <fullName evidence="5">YifB family Mg chelatase-like AAA ATPase</fullName>
    </submittedName>
</protein>
<sequence length="505" mass="52110">MSLAVLSGRALFGLQVRPVQVEVHVGGGLPSFSIVGLPGAGVRESRERVRSALLSSGFEFPAGRITANLAPADLPKDSGRFDLPIALGVLLASGQIADAGGGVPDVRHYVLVGELSLTGAILPADAALAIALSVARGDPQASLIMAPASAGVAARVPGLRVLAAAGLDEVVAHFAGRAELPAAVPVHDDPRDEAPVPCLSDVHGQAAARVALELAAAGGHGLLLSGCPGVGKSMLAHRLPGLLPPLSSEQALEVAAVHGLARSRPSLSRVPPFRAPHHGASMPALVGGGAHPRPGEISLAHHGVLFLDELPEFDRRALEALREPLETGIVTVARAAGSCTFPARFQLVAAMNPCPCGWHGHPHPRRECACSSDVIARYRARISGPLLDRIDLHVSLGVEAAWLEAPPGEPSAQVRARVVDARQRQFSRQGCLNADLDGAALDGHGNPDADGRALLARAASAWGWSARATRRTLRVARTLADLDGADRVEAGHVGQAIQYRPGGAA</sequence>
<dbReference type="Pfam" id="PF01078">
    <property type="entry name" value="Mg_chelatase"/>
    <property type="match status" value="1"/>
</dbReference>
<keyword evidence="2" id="KW-0547">Nucleotide-binding</keyword>
<dbReference type="InterPro" id="IPR000523">
    <property type="entry name" value="Mg_chelatse_chII-like_cat_dom"/>
</dbReference>
<gene>
    <name evidence="5" type="ORF">GCM10009125_16820</name>
</gene>
<organism evidence="5 6">
    <name type="scientific">Castellaniella daejeonensis</name>
    <dbReference type="NCBI Taxonomy" id="659013"/>
    <lineage>
        <taxon>Bacteria</taxon>
        <taxon>Pseudomonadati</taxon>
        <taxon>Pseudomonadota</taxon>
        <taxon>Betaproteobacteria</taxon>
        <taxon>Burkholderiales</taxon>
        <taxon>Alcaligenaceae</taxon>
        <taxon>Castellaniella</taxon>
    </lineage>
</organism>
<dbReference type="Proteomes" id="UP001501176">
    <property type="component" value="Unassembled WGS sequence"/>
</dbReference>
<name>A0ABN0TRL3_9BURK</name>
<evidence type="ECO:0000256" key="3">
    <source>
        <dbReference type="ARBA" id="ARBA00022840"/>
    </source>
</evidence>